<comment type="caution">
    <text evidence="1">The sequence shown here is derived from an EMBL/GenBank/DDBJ whole genome shotgun (WGS) entry which is preliminary data.</text>
</comment>
<sequence>MTAMVQQYRSHMPLTQRYGADPVAACPGACSGDTGSARLSKNTALIIEEVYSIAEFIVPAELGIGPSGEAVAVECAQASPRSRKYFNLGKDALGRFE</sequence>
<proteinExistence type="predicted"/>
<evidence type="ECO:0000313" key="1">
    <source>
        <dbReference type="EMBL" id="MBG0739377.1"/>
    </source>
</evidence>
<keyword evidence="2" id="KW-1185">Reference proteome</keyword>
<dbReference type="EMBL" id="JADNYM010000008">
    <property type="protein sequence ID" value="MBG0739377.1"/>
    <property type="molecule type" value="Genomic_DNA"/>
</dbReference>
<gene>
    <name evidence="1" type="ORF">IV500_08240</name>
</gene>
<protein>
    <submittedName>
        <fullName evidence="1">Uncharacterized protein</fullName>
    </submittedName>
</protein>
<accession>A0A931GA57</accession>
<dbReference type="RefSeq" id="WP_230854663.1">
    <property type="nucleotide sequence ID" value="NZ_JADNYM010000008.1"/>
</dbReference>
<evidence type="ECO:0000313" key="2">
    <source>
        <dbReference type="Proteomes" id="UP000655366"/>
    </source>
</evidence>
<reference evidence="1 2" key="1">
    <citation type="submission" date="2020-11" db="EMBL/GenBank/DDBJ databases">
        <title>Arthrobacter antarcticus sp. nov., isolated from Antarctic Soil.</title>
        <authorList>
            <person name="Li J."/>
        </authorList>
    </citation>
    <scope>NUCLEOTIDE SEQUENCE [LARGE SCALE GENOMIC DNA]</scope>
    <source>
        <strain evidence="1 2">Z1-20</strain>
    </source>
</reference>
<name>A0A931GA57_9MICC</name>
<dbReference type="Proteomes" id="UP000655366">
    <property type="component" value="Unassembled WGS sequence"/>
</dbReference>
<organism evidence="1 2">
    <name type="scientific">Arthrobacter terrae</name>
    <dbReference type="NCBI Taxonomy" id="2935737"/>
    <lineage>
        <taxon>Bacteria</taxon>
        <taxon>Bacillati</taxon>
        <taxon>Actinomycetota</taxon>
        <taxon>Actinomycetes</taxon>
        <taxon>Micrococcales</taxon>
        <taxon>Micrococcaceae</taxon>
        <taxon>Arthrobacter</taxon>
    </lineage>
</organism>
<dbReference type="AlphaFoldDB" id="A0A931GA57"/>